<protein>
    <submittedName>
        <fullName evidence="1">Uncharacterized protein</fullName>
    </submittedName>
</protein>
<evidence type="ECO:0000313" key="1">
    <source>
        <dbReference type="EMBL" id="SQF68034.1"/>
    </source>
</evidence>
<name>A0A9X8XGS3_STREQ</name>
<organism evidence="1 2">
    <name type="scientific">Streptococcus dysgalactiae subsp. equisimilis</name>
    <name type="common">Streptococcus equisimilis</name>
    <dbReference type="NCBI Taxonomy" id="119602"/>
    <lineage>
        <taxon>Bacteria</taxon>
        <taxon>Bacillati</taxon>
        <taxon>Bacillota</taxon>
        <taxon>Bacilli</taxon>
        <taxon>Lactobacillales</taxon>
        <taxon>Streptococcaceae</taxon>
        <taxon>Streptococcus</taxon>
    </lineage>
</organism>
<evidence type="ECO:0000313" key="2">
    <source>
        <dbReference type="Proteomes" id="UP000249571"/>
    </source>
</evidence>
<sequence length="111" mass="12847">MSTNLEIVMDIDTLEIFDVINLDEKNHLDTGIDENLPEEKEISPYDELSRIWLGNGYYYKPSSLIWEAEKDGIIHELSPKNKHGTYLYHRHARDGTLGETDQLPEEFALVV</sequence>
<proteinExistence type="predicted"/>
<reference evidence="1 2" key="1">
    <citation type="submission" date="2018-06" db="EMBL/GenBank/DDBJ databases">
        <authorList>
            <consortium name="Pathogen Informatics"/>
            <person name="Doyle S."/>
        </authorList>
    </citation>
    <scope>NUCLEOTIDE SEQUENCE [LARGE SCALE GENOMIC DNA]</scope>
    <source>
        <strain evidence="1 2">NCTC6179</strain>
    </source>
</reference>
<dbReference type="RefSeq" id="WP_046177820.1">
    <property type="nucleotide sequence ID" value="NZ_LAKV01000011.1"/>
</dbReference>
<dbReference type="Proteomes" id="UP000249571">
    <property type="component" value="Chromosome 1"/>
</dbReference>
<dbReference type="EMBL" id="LS483361">
    <property type="protein sequence ID" value="SQF68034.1"/>
    <property type="molecule type" value="Genomic_DNA"/>
</dbReference>
<gene>
    <name evidence="1" type="ORF">NCTC6179_02244</name>
</gene>
<accession>A0A9X8XGS3</accession>
<dbReference type="AlphaFoldDB" id="A0A9X8XGS3"/>